<evidence type="ECO:0000256" key="6">
    <source>
        <dbReference type="HAMAP-Rule" id="MF_01161"/>
    </source>
</evidence>
<dbReference type="InterPro" id="IPR011063">
    <property type="entry name" value="TilS/TtcA_N"/>
</dbReference>
<dbReference type="SUPFAM" id="SSF52402">
    <property type="entry name" value="Adenine nucleotide alpha hydrolases-like"/>
    <property type="match status" value="1"/>
</dbReference>
<dbReference type="Gene3D" id="3.40.50.620">
    <property type="entry name" value="HUPs"/>
    <property type="match status" value="1"/>
</dbReference>
<keyword evidence="1 6" id="KW-0436">Ligase</keyword>
<comment type="domain">
    <text evidence="6">The N-terminal region contains the highly conserved SGGXDS motif, predicted to be a P-loop motif involved in ATP binding.</text>
</comment>
<dbReference type="InterPro" id="IPR012094">
    <property type="entry name" value="tRNA_Ile_lys_synt"/>
</dbReference>
<comment type="subcellular location">
    <subcellularLocation>
        <location evidence="6">Cytoplasm</location>
    </subcellularLocation>
</comment>
<keyword evidence="2 6" id="KW-0819">tRNA processing</keyword>
<accession>A0ABY8G068</accession>
<dbReference type="Proteomes" id="UP001215827">
    <property type="component" value="Chromosome"/>
</dbReference>
<feature type="binding site" evidence="6">
    <location>
        <begin position="6"/>
        <end position="11"/>
    </location>
    <ligand>
        <name>ATP</name>
        <dbReference type="ChEBI" id="CHEBI:30616"/>
    </ligand>
</feature>
<dbReference type="InterPro" id="IPR014729">
    <property type="entry name" value="Rossmann-like_a/b/a_fold"/>
</dbReference>
<comment type="similarity">
    <text evidence="6">Belongs to the tRNA(Ile)-lysidine synthase family.</text>
</comment>
<comment type="function">
    <text evidence="6">Ligates lysine onto the cytidine present at position 34 of the AUA codon-specific tRNA(Ile) that contains the anticodon CAU, in an ATP-dependent manner. Cytidine is converted to lysidine, thus changing the amino acid specificity of the tRNA from methionine to isoleucine.</text>
</comment>
<keyword evidence="6" id="KW-0963">Cytoplasm</keyword>
<dbReference type="HAMAP" id="MF_01161">
    <property type="entry name" value="tRNA_Ile_lys_synt"/>
    <property type="match status" value="1"/>
</dbReference>
<name>A0ABY8G068_9SPHN</name>
<keyword evidence="9" id="KW-1185">Reference proteome</keyword>
<dbReference type="CDD" id="cd01992">
    <property type="entry name" value="TilS_N"/>
    <property type="match status" value="1"/>
</dbReference>
<evidence type="ECO:0000256" key="3">
    <source>
        <dbReference type="ARBA" id="ARBA00022741"/>
    </source>
</evidence>
<sequence length="289" mass="30734">MGVAVSGGPDSLALLLLAHAARPGSLEAATVDHGLRPESADEARMVADLCAEIGVPHAILRVEVAEGNLQANARAARYAALGRWMDDHALDALLTAHHADDQAETLVMRLNRGSGLAGLAGVRALGEIPGHGGILARPLLDWRKAELERLVSAAGIAAVLDPSNENDEFDRVRMRKALAEADWLDQLALARSASHLSDALAALERYATDEWENCVEQGTDGIVYRPAAPRMVRLMVLQRAFAELGGEPRGGALSELLDALEAGRGGNLAGILATAEKTGWVLRREPPRR</sequence>
<evidence type="ECO:0000256" key="4">
    <source>
        <dbReference type="ARBA" id="ARBA00022840"/>
    </source>
</evidence>
<dbReference type="NCBIfam" id="TIGR02432">
    <property type="entry name" value="lysidine_TilS_N"/>
    <property type="match status" value="1"/>
</dbReference>
<protein>
    <recommendedName>
        <fullName evidence="6">tRNA(Ile)-lysidine synthase</fullName>
        <ecNumber evidence="6">6.3.4.19</ecNumber>
    </recommendedName>
    <alternativeName>
        <fullName evidence="6">tRNA(Ile)-2-lysyl-cytidine synthase</fullName>
    </alternativeName>
    <alternativeName>
        <fullName evidence="6">tRNA(Ile)-lysidine synthetase</fullName>
    </alternativeName>
</protein>
<comment type="catalytic activity">
    <reaction evidence="5 6">
        <text>cytidine(34) in tRNA(Ile2) + L-lysine + ATP = lysidine(34) in tRNA(Ile2) + AMP + diphosphate + H(+)</text>
        <dbReference type="Rhea" id="RHEA:43744"/>
        <dbReference type="Rhea" id="RHEA-COMP:10625"/>
        <dbReference type="Rhea" id="RHEA-COMP:10670"/>
        <dbReference type="ChEBI" id="CHEBI:15378"/>
        <dbReference type="ChEBI" id="CHEBI:30616"/>
        <dbReference type="ChEBI" id="CHEBI:32551"/>
        <dbReference type="ChEBI" id="CHEBI:33019"/>
        <dbReference type="ChEBI" id="CHEBI:82748"/>
        <dbReference type="ChEBI" id="CHEBI:83665"/>
        <dbReference type="ChEBI" id="CHEBI:456215"/>
        <dbReference type="EC" id="6.3.4.19"/>
    </reaction>
</comment>
<evidence type="ECO:0000256" key="2">
    <source>
        <dbReference type="ARBA" id="ARBA00022694"/>
    </source>
</evidence>
<proteinExistence type="inferred from homology"/>
<gene>
    <name evidence="6 8" type="primary">tilS</name>
    <name evidence="8" type="ORF">P7228_03550</name>
</gene>
<evidence type="ECO:0000259" key="7">
    <source>
        <dbReference type="Pfam" id="PF01171"/>
    </source>
</evidence>
<dbReference type="PANTHER" id="PTHR43033">
    <property type="entry name" value="TRNA(ILE)-LYSIDINE SYNTHASE-RELATED"/>
    <property type="match status" value="1"/>
</dbReference>
<dbReference type="Pfam" id="PF01171">
    <property type="entry name" value="ATP_bind_3"/>
    <property type="match status" value="1"/>
</dbReference>
<keyword evidence="4 6" id="KW-0067">ATP-binding</keyword>
<evidence type="ECO:0000313" key="9">
    <source>
        <dbReference type="Proteomes" id="UP001215827"/>
    </source>
</evidence>
<evidence type="ECO:0000256" key="1">
    <source>
        <dbReference type="ARBA" id="ARBA00022598"/>
    </source>
</evidence>
<organism evidence="8 9">
    <name type="scientific">Altererythrobacter arenosus</name>
    <dbReference type="NCBI Taxonomy" id="3032592"/>
    <lineage>
        <taxon>Bacteria</taxon>
        <taxon>Pseudomonadati</taxon>
        <taxon>Pseudomonadota</taxon>
        <taxon>Alphaproteobacteria</taxon>
        <taxon>Sphingomonadales</taxon>
        <taxon>Erythrobacteraceae</taxon>
        <taxon>Altererythrobacter</taxon>
    </lineage>
</organism>
<evidence type="ECO:0000313" key="8">
    <source>
        <dbReference type="EMBL" id="WFL79011.1"/>
    </source>
</evidence>
<dbReference type="GO" id="GO:0032267">
    <property type="term" value="F:tRNA(Ile)-lysidine synthase activity"/>
    <property type="evidence" value="ECO:0007669"/>
    <property type="project" value="UniProtKB-EC"/>
</dbReference>
<feature type="domain" description="tRNA(Ile)-lysidine/2-thiocytidine synthase N-terminal" evidence="7">
    <location>
        <begin position="3"/>
        <end position="176"/>
    </location>
</feature>
<dbReference type="EMBL" id="CP121106">
    <property type="protein sequence ID" value="WFL79011.1"/>
    <property type="molecule type" value="Genomic_DNA"/>
</dbReference>
<dbReference type="PANTHER" id="PTHR43033:SF1">
    <property type="entry name" value="TRNA(ILE)-LYSIDINE SYNTHASE-RELATED"/>
    <property type="match status" value="1"/>
</dbReference>
<reference evidence="8 9" key="1">
    <citation type="submission" date="2023-03" db="EMBL/GenBank/DDBJ databases">
        <title>Altererythrobacter sp. CAU 1644 isolated from sand.</title>
        <authorList>
            <person name="Kim W."/>
        </authorList>
    </citation>
    <scope>NUCLEOTIDE SEQUENCE [LARGE SCALE GENOMIC DNA]</scope>
    <source>
        <strain evidence="8 9">CAU 1644</strain>
    </source>
</reference>
<keyword evidence="3 6" id="KW-0547">Nucleotide-binding</keyword>
<dbReference type="InterPro" id="IPR012795">
    <property type="entry name" value="tRNA_Ile_lys_synt_N"/>
</dbReference>
<evidence type="ECO:0000256" key="5">
    <source>
        <dbReference type="ARBA" id="ARBA00048539"/>
    </source>
</evidence>
<dbReference type="EC" id="6.3.4.19" evidence="6"/>